<organism evidence="2 3">
    <name type="scientific">Apodospora peruviana</name>
    <dbReference type="NCBI Taxonomy" id="516989"/>
    <lineage>
        <taxon>Eukaryota</taxon>
        <taxon>Fungi</taxon>
        <taxon>Dikarya</taxon>
        <taxon>Ascomycota</taxon>
        <taxon>Pezizomycotina</taxon>
        <taxon>Sordariomycetes</taxon>
        <taxon>Sordariomycetidae</taxon>
        <taxon>Sordariales</taxon>
        <taxon>Lasiosphaeriaceae</taxon>
        <taxon>Apodospora</taxon>
    </lineage>
</organism>
<evidence type="ECO:0000313" key="2">
    <source>
        <dbReference type="EMBL" id="KAK3325982.1"/>
    </source>
</evidence>
<accession>A0AAE0MB41</accession>
<dbReference type="EMBL" id="JAUEDM010000002">
    <property type="protein sequence ID" value="KAK3325982.1"/>
    <property type="molecule type" value="Genomic_DNA"/>
</dbReference>
<keyword evidence="3" id="KW-1185">Reference proteome</keyword>
<proteinExistence type="predicted"/>
<dbReference type="AlphaFoldDB" id="A0AAE0MB41"/>
<evidence type="ECO:0000313" key="3">
    <source>
        <dbReference type="Proteomes" id="UP001283341"/>
    </source>
</evidence>
<sequence>MASSSSFSSLSSSPHTCSHCQQVQVAFSEDVFLRYLPTNWGDRQPLPFNGPVDGSKVVAGALAGCEFFEWTLHEIRKFYTEQELSTDWTLTPYVYVGMLTRYPDIPFLGFWWMNKSTQMNLSTFALQTVVEDSSDNIAASYVWQRPSMKSVSSPDAFERIKTWLNTCHESHEQCSRYKSPFMPSNVISITNPNTGNKSDPPAVRLIHNPPSAPYAALSYCWGGDQPVKATKATVDDLTQGIDYRQLPKAIQDAITTTQAIGLQYLWVDALCIVQDDPVLMASEIAQMCQIYQTAHVTISAARSSACTQGFLDDITIPDKNSPAFRLTLLNPNDPSAAPGFIICFPKQLQDPVEYRAWTLQERLMSPRVLKFSQDETVMMCLESAVSGDDGLPYYMYRPGKREMSDYWHASHDQDIKLMNHFHERLLSQEHTDALWVQLVTEFCGRLITNRDDQILAISGIASHFGRLWRTGGGKYMAGLWEEQFPGALMWYTDGLHEEIKGSRDYLGPTWSWISVGQGISYYGVDRWTGASTHRTCDPDFQLLDANIELENEASQFGALMEGCSITVRGWMRKVEWVPATSFMTPCPPPPPMTGSRADRDSTGEEEEEMLAETWPDRLEYVANRQRFVVWCLQVANFDPDTQDGPYGLILMETTSHTVTRGHDKVVFKRMGLFAYSRRSLKGRYPDTSIEDYEEQQRTWIGKAELRDITIE</sequence>
<reference evidence="2" key="1">
    <citation type="journal article" date="2023" name="Mol. Phylogenet. Evol.">
        <title>Genome-scale phylogeny and comparative genomics of the fungal order Sordariales.</title>
        <authorList>
            <person name="Hensen N."/>
            <person name="Bonometti L."/>
            <person name="Westerberg I."/>
            <person name="Brannstrom I.O."/>
            <person name="Guillou S."/>
            <person name="Cros-Aarteil S."/>
            <person name="Calhoun S."/>
            <person name="Haridas S."/>
            <person name="Kuo A."/>
            <person name="Mondo S."/>
            <person name="Pangilinan J."/>
            <person name="Riley R."/>
            <person name="LaButti K."/>
            <person name="Andreopoulos B."/>
            <person name="Lipzen A."/>
            <person name="Chen C."/>
            <person name="Yan M."/>
            <person name="Daum C."/>
            <person name="Ng V."/>
            <person name="Clum A."/>
            <person name="Steindorff A."/>
            <person name="Ohm R.A."/>
            <person name="Martin F."/>
            <person name="Silar P."/>
            <person name="Natvig D.O."/>
            <person name="Lalanne C."/>
            <person name="Gautier V."/>
            <person name="Ament-Velasquez S.L."/>
            <person name="Kruys A."/>
            <person name="Hutchinson M.I."/>
            <person name="Powell A.J."/>
            <person name="Barry K."/>
            <person name="Miller A.N."/>
            <person name="Grigoriev I.V."/>
            <person name="Debuchy R."/>
            <person name="Gladieux P."/>
            <person name="Hiltunen Thoren M."/>
            <person name="Johannesson H."/>
        </authorList>
    </citation>
    <scope>NUCLEOTIDE SEQUENCE</scope>
    <source>
        <strain evidence="2">CBS 118394</strain>
    </source>
</reference>
<feature type="domain" description="Heterokaryon incompatibility" evidence="1">
    <location>
        <begin position="214"/>
        <end position="361"/>
    </location>
</feature>
<gene>
    <name evidence="2" type="ORF">B0H66DRAFT_144972</name>
</gene>
<dbReference type="Pfam" id="PF06985">
    <property type="entry name" value="HET"/>
    <property type="match status" value="1"/>
</dbReference>
<dbReference type="PANTHER" id="PTHR33112:SF16">
    <property type="entry name" value="HETEROKARYON INCOMPATIBILITY DOMAIN-CONTAINING PROTEIN"/>
    <property type="match status" value="1"/>
</dbReference>
<reference evidence="2" key="2">
    <citation type="submission" date="2023-06" db="EMBL/GenBank/DDBJ databases">
        <authorList>
            <consortium name="Lawrence Berkeley National Laboratory"/>
            <person name="Haridas S."/>
            <person name="Hensen N."/>
            <person name="Bonometti L."/>
            <person name="Westerberg I."/>
            <person name="Brannstrom I.O."/>
            <person name="Guillou S."/>
            <person name="Cros-Aarteil S."/>
            <person name="Calhoun S."/>
            <person name="Kuo A."/>
            <person name="Mondo S."/>
            <person name="Pangilinan J."/>
            <person name="Riley R."/>
            <person name="Labutti K."/>
            <person name="Andreopoulos B."/>
            <person name="Lipzen A."/>
            <person name="Chen C."/>
            <person name="Yanf M."/>
            <person name="Daum C."/>
            <person name="Ng V."/>
            <person name="Clum A."/>
            <person name="Steindorff A."/>
            <person name="Ohm R."/>
            <person name="Martin F."/>
            <person name="Silar P."/>
            <person name="Natvig D."/>
            <person name="Lalanne C."/>
            <person name="Gautier V."/>
            <person name="Ament-Velasquez S.L."/>
            <person name="Kruys A."/>
            <person name="Hutchinson M.I."/>
            <person name="Powell A.J."/>
            <person name="Barry K."/>
            <person name="Miller A.N."/>
            <person name="Grigoriev I.V."/>
            <person name="Debuchy R."/>
            <person name="Gladieux P."/>
            <person name="Thoren M.H."/>
            <person name="Johannesson H."/>
        </authorList>
    </citation>
    <scope>NUCLEOTIDE SEQUENCE</scope>
    <source>
        <strain evidence="2">CBS 118394</strain>
    </source>
</reference>
<dbReference type="Proteomes" id="UP001283341">
    <property type="component" value="Unassembled WGS sequence"/>
</dbReference>
<name>A0AAE0MB41_9PEZI</name>
<dbReference type="InterPro" id="IPR010730">
    <property type="entry name" value="HET"/>
</dbReference>
<comment type="caution">
    <text evidence="2">The sequence shown here is derived from an EMBL/GenBank/DDBJ whole genome shotgun (WGS) entry which is preliminary data.</text>
</comment>
<evidence type="ECO:0000259" key="1">
    <source>
        <dbReference type="Pfam" id="PF06985"/>
    </source>
</evidence>
<dbReference type="PANTHER" id="PTHR33112">
    <property type="entry name" value="DOMAIN PROTEIN, PUTATIVE-RELATED"/>
    <property type="match status" value="1"/>
</dbReference>
<protein>
    <submittedName>
        <fullName evidence="2">Heterokaryon incompatibility protein-domain-containing protein</fullName>
    </submittedName>
</protein>